<dbReference type="AlphaFoldDB" id="A0A8T0T174"/>
<keyword evidence="3" id="KW-1185">Reference proteome</keyword>
<evidence type="ECO:0000256" key="1">
    <source>
        <dbReference type="SAM" id="MobiDB-lite"/>
    </source>
</evidence>
<sequence>MPPLCPSAAPPLRPRSPIHPGPRSAPSRRLVPGCQSAPSQPIRAATPPLAPPSPAADPAAHPRRPRPPSASPLRRPALGRRRGRHCTATGVADPLRPHLRSVPSRRRHRHCATSTRPTFCSPPISTKDHSSTLFGRSNEEKTGAFAKSCRLPCSSSLPRLGTPGN</sequence>
<organism evidence="2 3">
    <name type="scientific">Panicum virgatum</name>
    <name type="common">Blackwell switchgrass</name>
    <dbReference type="NCBI Taxonomy" id="38727"/>
    <lineage>
        <taxon>Eukaryota</taxon>
        <taxon>Viridiplantae</taxon>
        <taxon>Streptophyta</taxon>
        <taxon>Embryophyta</taxon>
        <taxon>Tracheophyta</taxon>
        <taxon>Spermatophyta</taxon>
        <taxon>Magnoliopsida</taxon>
        <taxon>Liliopsida</taxon>
        <taxon>Poales</taxon>
        <taxon>Poaceae</taxon>
        <taxon>PACMAD clade</taxon>
        <taxon>Panicoideae</taxon>
        <taxon>Panicodae</taxon>
        <taxon>Paniceae</taxon>
        <taxon>Panicinae</taxon>
        <taxon>Panicum</taxon>
        <taxon>Panicum sect. Hiantes</taxon>
    </lineage>
</organism>
<name>A0A8T0T174_PANVG</name>
<dbReference type="EMBL" id="CM029044">
    <property type="protein sequence ID" value="KAG2605482.1"/>
    <property type="molecule type" value="Genomic_DNA"/>
</dbReference>
<accession>A0A8T0T174</accession>
<dbReference type="Proteomes" id="UP000823388">
    <property type="component" value="Chromosome 4N"/>
</dbReference>
<comment type="caution">
    <text evidence="2">The sequence shown here is derived from an EMBL/GenBank/DDBJ whole genome shotgun (WGS) entry which is preliminary data.</text>
</comment>
<evidence type="ECO:0000313" key="3">
    <source>
        <dbReference type="Proteomes" id="UP000823388"/>
    </source>
</evidence>
<reference evidence="2" key="1">
    <citation type="submission" date="2020-05" db="EMBL/GenBank/DDBJ databases">
        <title>WGS assembly of Panicum virgatum.</title>
        <authorList>
            <person name="Lovell J.T."/>
            <person name="Jenkins J."/>
            <person name="Shu S."/>
            <person name="Juenger T.E."/>
            <person name="Schmutz J."/>
        </authorList>
    </citation>
    <scope>NUCLEOTIDE SEQUENCE</scope>
    <source>
        <strain evidence="2">AP13</strain>
    </source>
</reference>
<feature type="region of interest" description="Disordered" evidence="1">
    <location>
        <begin position="1"/>
        <end position="135"/>
    </location>
</feature>
<proteinExistence type="predicted"/>
<gene>
    <name evidence="2" type="ORF">PVAP13_4NG131244</name>
</gene>
<evidence type="ECO:0000313" key="2">
    <source>
        <dbReference type="EMBL" id="KAG2605482.1"/>
    </source>
</evidence>
<protein>
    <submittedName>
        <fullName evidence="2">Uncharacterized protein</fullName>
    </submittedName>
</protein>
<feature type="compositionally biased region" description="Pro residues" evidence="1">
    <location>
        <begin position="1"/>
        <end position="20"/>
    </location>
</feature>
<feature type="compositionally biased region" description="Basic residues" evidence="1">
    <location>
        <begin position="97"/>
        <end position="111"/>
    </location>
</feature>